<dbReference type="InterPro" id="IPR050360">
    <property type="entry name" value="MFS_Sugar_Transporters"/>
</dbReference>
<keyword evidence="3" id="KW-0813">Transport</keyword>
<dbReference type="SUPFAM" id="SSF103473">
    <property type="entry name" value="MFS general substrate transporter"/>
    <property type="match status" value="1"/>
</dbReference>
<evidence type="ECO:0000259" key="8">
    <source>
        <dbReference type="PROSITE" id="PS50850"/>
    </source>
</evidence>
<dbReference type="InterPro" id="IPR020846">
    <property type="entry name" value="MFS_dom"/>
</dbReference>
<feature type="transmembrane region" description="Helical" evidence="7">
    <location>
        <begin position="326"/>
        <end position="348"/>
    </location>
</feature>
<evidence type="ECO:0000256" key="5">
    <source>
        <dbReference type="ARBA" id="ARBA00022989"/>
    </source>
</evidence>
<feature type="transmembrane region" description="Helical" evidence="7">
    <location>
        <begin position="255"/>
        <end position="272"/>
    </location>
</feature>
<evidence type="ECO:0000313" key="9">
    <source>
        <dbReference type="EMBL" id="KAJ9637394.1"/>
    </source>
</evidence>
<comment type="caution">
    <text evidence="9">The sequence shown here is derived from an EMBL/GenBank/DDBJ whole genome shotgun (WGS) entry which is preliminary data.</text>
</comment>
<dbReference type="GO" id="GO:0005351">
    <property type="term" value="F:carbohydrate:proton symporter activity"/>
    <property type="evidence" value="ECO:0007669"/>
    <property type="project" value="TreeGrafter"/>
</dbReference>
<protein>
    <recommendedName>
        <fullName evidence="8">Major facilitator superfamily (MFS) profile domain-containing protein</fullName>
    </recommendedName>
</protein>
<feature type="transmembrane region" description="Helical" evidence="7">
    <location>
        <begin position="360"/>
        <end position="383"/>
    </location>
</feature>
<feature type="transmembrane region" description="Helical" evidence="7">
    <location>
        <begin position="72"/>
        <end position="92"/>
    </location>
</feature>
<evidence type="ECO:0000256" key="2">
    <source>
        <dbReference type="ARBA" id="ARBA00010992"/>
    </source>
</evidence>
<evidence type="ECO:0000256" key="1">
    <source>
        <dbReference type="ARBA" id="ARBA00004141"/>
    </source>
</evidence>
<evidence type="ECO:0000256" key="3">
    <source>
        <dbReference type="ARBA" id="ARBA00022448"/>
    </source>
</evidence>
<dbReference type="AlphaFoldDB" id="A0AA38Y6J4"/>
<keyword evidence="10" id="KW-1185">Reference proteome</keyword>
<evidence type="ECO:0000313" key="10">
    <source>
        <dbReference type="Proteomes" id="UP001172681"/>
    </source>
</evidence>
<dbReference type="EMBL" id="JAPDRN010000025">
    <property type="protein sequence ID" value="KAJ9637394.1"/>
    <property type="molecule type" value="Genomic_DNA"/>
</dbReference>
<proteinExistence type="inferred from homology"/>
<keyword evidence="5 7" id="KW-1133">Transmembrane helix</keyword>
<reference evidence="9" key="1">
    <citation type="submission" date="2022-10" db="EMBL/GenBank/DDBJ databases">
        <title>Culturing micro-colonial fungi from biological soil crusts in the Mojave desert and describing Neophaeococcomyces mojavensis, and introducing the new genera and species Taxawa tesnikishii.</title>
        <authorList>
            <person name="Kurbessoian T."/>
            <person name="Stajich J.E."/>
        </authorList>
    </citation>
    <scope>NUCLEOTIDE SEQUENCE</scope>
    <source>
        <strain evidence="9">TK_35</strain>
    </source>
</reference>
<evidence type="ECO:0000256" key="4">
    <source>
        <dbReference type="ARBA" id="ARBA00022692"/>
    </source>
</evidence>
<keyword evidence="6 7" id="KW-0472">Membrane</keyword>
<dbReference type="PANTHER" id="PTHR48022">
    <property type="entry name" value="PLASTIDIC GLUCOSE TRANSPORTER 4"/>
    <property type="match status" value="1"/>
</dbReference>
<evidence type="ECO:0000256" key="7">
    <source>
        <dbReference type="SAM" id="Phobius"/>
    </source>
</evidence>
<dbReference type="InterPro" id="IPR003663">
    <property type="entry name" value="Sugar/inositol_transpt"/>
</dbReference>
<feature type="transmembrane region" description="Helical" evidence="7">
    <location>
        <begin position="389"/>
        <end position="410"/>
    </location>
</feature>
<feature type="transmembrane region" description="Helical" evidence="7">
    <location>
        <begin position="293"/>
        <end position="314"/>
    </location>
</feature>
<dbReference type="Proteomes" id="UP001172681">
    <property type="component" value="Unassembled WGS sequence"/>
</dbReference>
<dbReference type="GO" id="GO:0016020">
    <property type="term" value="C:membrane"/>
    <property type="evidence" value="ECO:0007669"/>
    <property type="project" value="UniProtKB-SubCell"/>
</dbReference>
<dbReference type="Pfam" id="PF00083">
    <property type="entry name" value="Sugar_tr"/>
    <property type="match status" value="1"/>
</dbReference>
<comment type="similarity">
    <text evidence="2">Belongs to the major facilitator superfamily. Sugar transporter (TC 2.A.1.1) family.</text>
</comment>
<dbReference type="PROSITE" id="PS50850">
    <property type="entry name" value="MFS"/>
    <property type="match status" value="1"/>
</dbReference>
<keyword evidence="4 7" id="KW-0812">Transmembrane</keyword>
<comment type="subcellular location">
    <subcellularLocation>
        <location evidence="1">Membrane</location>
        <topology evidence="1">Multi-pass membrane protein</topology>
    </subcellularLocation>
</comment>
<feature type="transmembrane region" description="Helical" evidence="7">
    <location>
        <begin position="12"/>
        <end position="35"/>
    </location>
</feature>
<feature type="transmembrane region" description="Helical" evidence="7">
    <location>
        <begin position="104"/>
        <end position="128"/>
    </location>
</feature>
<feature type="transmembrane region" description="Helical" evidence="7">
    <location>
        <begin position="226"/>
        <end position="249"/>
    </location>
</feature>
<name>A0AA38Y6J4_9EURO</name>
<feature type="domain" description="Major facilitator superfamily (MFS) profile" evidence="8">
    <location>
        <begin position="1"/>
        <end position="414"/>
    </location>
</feature>
<organism evidence="9 10">
    <name type="scientific">Knufia peltigerae</name>
    <dbReference type="NCBI Taxonomy" id="1002370"/>
    <lineage>
        <taxon>Eukaryota</taxon>
        <taxon>Fungi</taxon>
        <taxon>Dikarya</taxon>
        <taxon>Ascomycota</taxon>
        <taxon>Pezizomycotina</taxon>
        <taxon>Eurotiomycetes</taxon>
        <taxon>Chaetothyriomycetidae</taxon>
        <taxon>Chaetothyriales</taxon>
        <taxon>Trichomeriaceae</taxon>
        <taxon>Knufia</taxon>
    </lineage>
</organism>
<evidence type="ECO:0000256" key="6">
    <source>
        <dbReference type="ARBA" id="ARBA00023136"/>
    </source>
</evidence>
<sequence>MHLDPEGPGKSYANTIIAVWNTILYAGGIISCLTCPIVGNRYGRKKVIFLGAAISVLGAALQAGSVNPAMMIVSRFIVGTGMGVLLATVPLYQAEISPPSNRGLIVGLHASLIGYGSMIASWIGVAFYHVPGAAGWRVPLALQVVFPLALCIVVFFVPESPRWLYMNDRADEAEKVLIALHRRADDPNHTFARKEIQIIKSQIDFERENKLPISQAFKKRSLQKRFIIGFLAMWDTQCSGLIVVLAYQATIYESLGYTPFMAGILGSVWCVLNGTGNLLGGILGDYVGRKRQIAIGLATLILLLILLCITTKLYSGTDNKAGKTAAAVFTFLMIAVYAGGVDCPSLVYSSELYPGEWRAAGVATSVSAVLWGCLIFTAAAPAALANIGALYYVVFIALTTVQLFIVILVFPDTKGFTLEQMAAIFGDAVVDMEGHIEKAEDFMLERHSIDQIANKDIVTVHEEGRKT</sequence>
<accession>A0AA38Y6J4</accession>
<dbReference type="InterPro" id="IPR036259">
    <property type="entry name" value="MFS_trans_sf"/>
</dbReference>
<dbReference type="PANTHER" id="PTHR48022:SF11">
    <property type="entry name" value="MONOSACCHARIDE TRANSPORTER (HXT8), PUTATIVE (AFU_ORTHOLOGUE AFUA_2G08120)-RELATED"/>
    <property type="match status" value="1"/>
</dbReference>
<feature type="transmembrane region" description="Helical" evidence="7">
    <location>
        <begin position="47"/>
        <end position="66"/>
    </location>
</feature>
<dbReference type="InterPro" id="IPR005828">
    <property type="entry name" value="MFS_sugar_transport-like"/>
</dbReference>
<dbReference type="Gene3D" id="1.20.1250.20">
    <property type="entry name" value="MFS general substrate transporter like domains"/>
    <property type="match status" value="1"/>
</dbReference>
<dbReference type="PRINTS" id="PR00171">
    <property type="entry name" value="SUGRTRNSPORT"/>
</dbReference>
<gene>
    <name evidence="9" type="ORF">H2204_004818</name>
</gene>
<feature type="transmembrane region" description="Helical" evidence="7">
    <location>
        <begin position="140"/>
        <end position="157"/>
    </location>
</feature>